<sequence length="88" mass="9993">MLENPPWTSNPGMNVEKQGEIPGQKASADADTTGGIFAAKERVTLEQTSEMIERAQWMKSKWWKRKGEMGETTALQAIVRSNQQWERV</sequence>
<evidence type="ECO:0000256" key="1">
    <source>
        <dbReference type="SAM" id="MobiDB-lite"/>
    </source>
</evidence>
<name>A0A319C8B3_9EURO</name>
<accession>A0A319C8B3</accession>
<proteinExistence type="predicted"/>
<dbReference type="GeneID" id="37144272"/>
<dbReference type="EMBL" id="KZ821700">
    <property type="protein sequence ID" value="PYH81645.1"/>
    <property type="molecule type" value="Genomic_DNA"/>
</dbReference>
<keyword evidence="3" id="KW-1185">Reference proteome</keyword>
<gene>
    <name evidence="2" type="ORF">BO82DRAFT_76619</name>
</gene>
<feature type="region of interest" description="Disordered" evidence="1">
    <location>
        <begin position="1"/>
        <end position="34"/>
    </location>
</feature>
<dbReference type="RefSeq" id="XP_025491845.1">
    <property type="nucleotide sequence ID" value="XM_025641530.1"/>
</dbReference>
<protein>
    <submittedName>
        <fullName evidence="2">Uncharacterized protein</fullName>
    </submittedName>
</protein>
<organism evidence="2 3">
    <name type="scientific">Aspergillus uvarum CBS 121591</name>
    <dbReference type="NCBI Taxonomy" id="1448315"/>
    <lineage>
        <taxon>Eukaryota</taxon>
        <taxon>Fungi</taxon>
        <taxon>Dikarya</taxon>
        <taxon>Ascomycota</taxon>
        <taxon>Pezizomycotina</taxon>
        <taxon>Eurotiomycetes</taxon>
        <taxon>Eurotiomycetidae</taxon>
        <taxon>Eurotiales</taxon>
        <taxon>Aspergillaceae</taxon>
        <taxon>Aspergillus</taxon>
        <taxon>Aspergillus subgen. Circumdati</taxon>
    </lineage>
</organism>
<dbReference type="AlphaFoldDB" id="A0A319C8B3"/>
<reference evidence="2 3" key="1">
    <citation type="submission" date="2016-12" db="EMBL/GenBank/DDBJ databases">
        <title>The genomes of Aspergillus section Nigri reveals drivers in fungal speciation.</title>
        <authorList>
            <consortium name="DOE Joint Genome Institute"/>
            <person name="Vesth T.C."/>
            <person name="Nybo J."/>
            <person name="Theobald S."/>
            <person name="Brandl J."/>
            <person name="Frisvad J.C."/>
            <person name="Nielsen K.F."/>
            <person name="Lyhne E.K."/>
            <person name="Kogle M.E."/>
            <person name="Kuo A."/>
            <person name="Riley R."/>
            <person name="Clum A."/>
            <person name="Nolan M."/>
            <person name="Lipzen A."/>
            <person name="Salamov A."/>
            <person name="Henrissat B."/>
            <person name="Wiebenga A."/>
            <person name="De Vries R.P."/>
            <person name="Grigoriev I.V."/>
            <person name="Mortensen U.H."/>
            <person name="Andersen M.R."/>
            <person name="Baker S.E."/>
        </authorList>
    </citation>
    <scope>NUCLEOTIDE SEQUENCE [LARGE SCALE GENOMIC DNA]</scope>
    <source>
        <strain evidence="2 3">CBS 121591</strain>
    </source>
</reference>
<evidence type="ECO:0000313" key="2">
    <source>
        <dbReference type="EMBL" id="PYH81645.1"/>
    </source>
</evidence>
<evidence type="ECO:0000313" key="3">
    <source>
        <dbReference type="Proteomes" id="UP000248340"/>
    </source>
</evidence>
<dbReference type="Proteomes" id="UP000248340">
    <property type="component" value="Unassembled WGS sequence"/>
</dbReference>
<feature type="compositionally biased region" description="Polar residues" evidence="1">
    <location>
        <begin position="1"/>
        <end position="12"/>
    </location>
</feature>
<dbReference type="VEuPathDB" id="FungiDB:BO82DRAFT_76619"/>